<evidence type="ECO:0000313" key="1">
    <source>
        <dbReference type="EMBL" id="CAP41648.1"/>
    </source>
</evidence>
<name>A9IDZ1_BORPD</name>
<organism evidence="1 2">
    <name type="scientific">Bordetella petrii (strain ATCC BAA-461 / DSM 12804 / CCUG 43448 / CIP 107267 / Se-1111R)</name>
    <dbReference type="NCBI Taxonomy" id="340100"/>
    <lineage>
        <taxon>Bacteria</taxon>
        <taxon>Pseudomonadati</taxon>
        <taxon>Pseudomonadota</taxon>
        <taxon>Betaproteobacteria</taxon>
        <taxon>Burkholderiales</taxon>
        <taxon>Alcaligenaceae</taxon>
        <taxon>Bordetella</taxon>
    </lineage>
</organism>
<dbReference type="EMBL" id="AM902716">
    <property type="protein sequence ID" value="CAP41648.1"/>
    <property type="molecule type" value="Genomic_DNA"/>
</dbReference>
<gene>
    <name evidence="1" type="ordered locus">Bpet1313</name>
</gene>
<accession>A9IDZ1</accession>
<proteinExistence type="predicted"/>
<sequence length="113" mass="12469">MPAITCSTSSQPIGDTGLAFDETAWRTVCEKVAEQASNGCGMSHGYYVERFSSEIERHLDRLPENQRAQALQIAQDWDYATPAERQETHDWNSEHGYCTHGIELGCCPAGCGS</sequence>
<keyword evidence="2" id="KW-1185">Reference proteome</keyword>
<evidence type="ECO:0000313" key="2">
    <source>
        <dbReference type="Proteomes" id="UP000001225"/>
    </source>
</evidence>
<dbReference type="eggNOG" id="ENOG5032RDX">
    <property type="taxonomic scope" value="Bacteria"/>
</dbReference>
<reference evidence="1 2" key="1">
    <citation type="journal article" date="2008" name="BMC Genomics">
        <title>The missing link: Bordetella petrii is endowed with both the metabolic versatility of environmental bacteria and virulence traits of pathogenic Bordetellae.</title>
        <authorList>
            <person name="Gross R."/>
            <person name="Guzman C.A."/>
            <person name="Sebaihia M."/>
            <person name="Martins Dos Santos V.A."/>
            <person name="Pieper D.H."/>
            <person name="Koebnik R."/>
            <person name="Lechner M."/>
            <person name="Bartels D."/>
            <person name="Buhrmester J."/>
            <person name="Choudhuri J.V."/>
            <person name="Ebensen T."/>
            <person name="Gaigalat L."/>
            <person name="Herrmann S."/>
            <person name="Khachane A.N."/>
            <person name="Larisch C."/>
            <person name="Link S."/>
            <person name="Linke B."/>
            <person name="Meyer F."/>
            <person name="Mormann S."/>
            <person name="Nakunst D."/>
            <person name="Rueckert C."/>
            <person name="Schneiker-Bekel S."/>
            <person name="Schulze K."/>
            <person name="Vorhoelter F.J."/>
            <person name="Yevsa T."/>
            <person name="Engle J.T."/>
            <person name="Goldman W.E."/>
            <person name="Puehler A."/>
            <person name="Goebel U.B."/>
            <person name="Goesmann A."/>
            <person name="Bloecker H."/>
            <person name="Kaiser O."/>
            <person name="Martinez-Arias R."/>
        </authorList>
    </citation>
    <scope>NUCLEOTIDE SEQUENCE [LARGE SCALE GENOMIC DNA]</scope>
    <source>
        <strain evidence="2">ATCC BAA-461 / DSM 12804 / CCUG 43448 / CIP 107267 / Se-1111R</strain>
    </source>
</reference>
<protein>
    <submittedName>
        <fullName evidence="1">Conserved plasmid protein</fullName>
    </submittedName>
</protein>
<dbReference type="AlphaFoldDB" id="A9IDZ1"/>
<dbReference type="KEGG" id="bpt:Bpet1313"/>
<dbReference type="Proteomes" id="UP000001225">
    <property type="component" value="Chromosome"/>
</dbReference>